<dbReference type="InterPro" id="IPR013766">
    <property type="entry name" value="Thioredoxin_domain"/>
</dbReference>
<evidence type="ECO:0000256" key="1">
    <source>
        <dbReference type="ARBA" id="ARBA00023157"/>
    </source>
</evidence>
<evidence type="ECO:0000313" key="5">
    <source>
        <dbReference type="Proteomes" id="UP000240042"/>
    </source>
</evidence>
<evidence type="ECO:0000259" key="3">
    <source>
        <dbReference type="PROSITE" id="PS51352"/>
    </source>
</evidence>
<keyword evidence="5" id="KW-1185">Reference proteome</keyword>
<organism evidence="4 5">
    <name type="scientific">Brevinema andersonii</name>
    <dbReference type="NCBI Taxonomy" id="34097"/>
    <lineage>
        <taxon>Bacteria</taxon>
        <taxon>Pseudomonadati</taxon>
        <taxon>Spirochaetota</taxon>
        <taxon>Spirochaetia</taxon>
        <taxon>Brevinematales</taxon>
        <taxon>Brevinemataceae</taxon>
        <taxon>Brevinema</taxon>
    </lineage>
</organism>
<keyword evidence="4" id="KW-0575">Peroxidase</keyword>
<dbReference type="SUPFAM" id="SSF52833">
    <property type="entry name" value="Thioredoxin-like"/>
    <property type="match status" value="1"/>
</dbReference>
<name>A0A1I1DYZ3_BREAD</name>
<dbReference type="PANTHER" id="PTHR43110">
    <property type="entry name" value="THIOL PEROXIDASE"/>
    <property type="match status" value="1"/>
</dbReference>
<dbReference type="PROSITE" id="PS51352">
    <property type="entry name" value="THIOREDOXIN_2"/>
    <property type="match status" value="1"/>
</dbReference>
<dbReference type="InterPro" id="IPR050455">
    <property type="entry name" value="Tpx_Peroxidase_subfamily"/>
</dbReference>
<dbReference type="OrthoDB" id="9781543at2"/>
<proteinExistence type="predicted"/>
<dbReference type="CDD" id="cd03014">
    <property type="entry name" value="PRX_Atyp2cys"/>
    <property type="match status" value="1"/>
</dbReference>
<keyword evidence="4" id="KW-0560">Oxidoreductase</keyword>
<dbReference type="AlphaFoldDB" id="A0A1I1DYZ3"/>
<dbReference type="RefSeq" id="WP_092318779.1">
    <property type="nucleotide sequence ID" value="NZ_FOKY01000004.1"/>
</dbReference>
<evidence type="ECO:0000313" key="4">
    <source>
        <dbReference type="EMBL" id="SFB77950.1"/>
    </source>
</evidence>
<accession>A0A1I1DYZ3</accession>
<dbReference type="Gene3D" id="3.40.30.10">
    <property type="entry name" value="Glutaredoxin"/>
    <property type="match status" value="1"/>
</dbReference>
<dbReference type="InterPro" id="IPR002065">
    <property type="entry name" value="TPX"/>
</dbReference>
<dbReference type="Proteomes" id="UP000240042">
    <property type="component" value="Unassembled WGS sequence"/>
</dbReference>
<keyword evidence="2" id="KW-0676">Redox-active center</keyword>
<dbReference type="NCBIfam" id="NF001808">
    <property type="entry name" value="PRK00522.1"/>
    <property type="match status" value="1"/>
</dbReference>
<keyword evidence="1" id="KW-1015">Disulfide bond</keyword>
<dbReference type="EMBL" id="FOKY01000004">
    <property type="protein sequence ID" value="SFB77950.1"/>
    <property type="molecule type" value="Genomic_DNA"/>
</dbReference>
<dbReference type="InterPro" id="IPR036249">
    <property type="entry name" value="Thioredoxin-like_sf"/>
</dbReference>
<evidence type="ECO:0000256" key="2">
    <source>
        <dbReference type="ARBA" id="ARBA00023284"/>
    </source>
</evidence>
<reference evidence="5" key="1">
    <citation type="submission" date="2016-10" db="EMBL/GenBank/DDBJ databases">
        <authorList>
            <person name="Varghese N."/>
            <person name="Submissions S."/>
        </authorList>
    </citation>
    <scope>NUCLEOTIDE SEQUENCE [LARGE SCALE GENOMIC DNA]</scope>
    <source>
        <strain evidence="5">ATCC 43811</strain>
    </source>
</reference>
<dbReference type="PANTHER" id="PTHR43110:SF1">
    <property type="entry name" value="THIOL PEROXIDASE"/>
    <property type="match status" value="1"/>
</dbReference>
<sequence length="164" mass="17978">MNITFQGNPLTVEGTQLQVGDKAPDFSSVKTDLNSWSLSEVDGVKIISVVPSLDTGVCQIQTRKFSTEAKNLGGASVITISLDLPFAQARWAGEEGIDNMTIVSDYQNREFALKYGLLIKELKLLSRAVLVLDKDNTVKYVEYLKEITDEPDYSKAVAAAKALM</sequence>
<dbReference type="GO" id="GO:0008379">
    <property type="term" value="F:thioredoxin peroxidase activity"/>
    <property type="evidence" value="ECO:0007669"/>
    <property type="project" value="InterPro"/>
</dbReference>
<protein>
    <submittedName>
        <fullName evidence="4">Thiol peroxidase, atypical 2-Cys peroxiredoxin</fullName>
    </submittedName>
</protein>
<dbReference type="STRING" id="34097.SAMN02745150_00750"/>
<feature type="domain" description="Thioredoxin" evidence="3">
    <location>
        <begin position="17"/>
        <end position="162"/>
    </location>
</feature>
<dbReference type="Pfam" id="PF08534">
    <property type="entry name" value="Redoxin"/>
    <property type="match status" value="1"/>
</dbReference>
<dbReference type="InterPro" id="IPR013740">
    <property type="entry name" value="Redoxin"/>
</dbReference>
<gene>
    <name evidence="4" type="ORF">SAMN02745150_00750</name>
</gene>